<proteinExistence type="predicted"/>
<sequence>MSHSWSMKPSDLNSAKNATSIRPVTSSSHVNTSTKRKRVNQATHSLTHTLTHTLTRLRFVLVCRSFQQIESYTALPQWDSPEIRSAPPELHPSAFATSPISDAVLFRQHDRQDRRTLRSSVFSQTLPVRCRFSSYPSFINRQSRDPPRVASLAPCVSTSVCRLLCRSMHHERDYV</sequence>
<gene>
    <name evidence="2" type="ORF">Pla52n_29360</name>
</gene>
<feature type="region of interest" description="Disordered" evidence="1">
    <location>
        <begin position="1"/>
        <end position="42"/>
    </location>
</feature>
<evidence type="ECO:0000313" key="3">
    <source>
        <dbReference type="Proteomes" id="UP000320176"/>
    </source>
</evidence>
<evidence type="ECO:0000256" key="1">
    <source>
        <dbReference type="SAM" id="MobiDB-lite"/>
    </source>
</evidence>
<accession>A0A5C6B001</accession>
<feature type="compositionally biased region" description="Polar residues" evidence="1">
    <location>
        <begin position="1"/>
        <end position="33"/>
    </location>
</feature>
<reference evidence="2 3" key="1">
    <citation type="submission" date="2019-02" db="EMBL/GenBank/DDBJ databases">
        <title>Deep-cultivation of Planctomycetes and their phenomic and genomic characterization uncovers novel biology.</title>
        <authorList>
            <person name="Wiegand S."/>
            <person name="Jogler M."/>
            <person name="Boedeker C."/>
            <person name="Pinto D."/>
            <person name="Vollmers J."/>
            <person name="Rivas-Marin E."/>
            <person name="Kohn T."/>
            <person name="Peeters S.H."/>
            <person name="Heuer A."/>
            <person name="Rast P."/>
            <person name="Oberbeckmann S."/>
            <person name="Bunk B."/>
            <person name="Jeske O."/>
            <person name="Meyerdierks A."/>
            <person name="Storesund J.E."/>
            <person name="Kallscheuer N."/>
            <person name="Luecker S."/>
            <person name="Lage O.M."/>
            <person name="Pohl T."/>
            <person name="Merkel B.J."/>
            <person name="Hornburger P."/>
            <person name="Mueller R.-W."/>
            <person name="Bruemmer F."/>
            <person name="Labrenz M."/>
            <person name="Spormann A.M."/>
            <person name="Op Den Camp H."/>
            <person name="Overmann J."/>
            <person name="Amann R."/>
            <person name="Jetten M.S.M."/>
            <person name="Mascher T."/>
            <person name="Medema M.H."/>
            <person name="Devos D.P."/>
            <person name="Kaster A.-K."/>
            <person name="Ovreas L."/>
            <person name="Rohde M."/>
            <person name="Galperin M.Y."/>
            <person name="Jogler C."/>
        </authorList>
    </citation>
    <scope>NUCLEOTIDE SEQUENCE [LARGE SCALE GENOMIC DNA]</scope>
    <source>
        <strain evidence="2 3">Pla52n</strain>
    </source>
</reference>
<dbReference type="Proteomes" id="UP000320176">
    <property type="component" value="Unassembled WGS sequence"/>
</dbReference>
<evidence type="ECO:0000313" key="2">
    <source>
        <dbReference type="EMBL" id="TWU04891.1"/>
    </source>
</evidence>
<name>A0A5C6B001_9BACT</name>
<keyword evidence="3" id="KW-1185">Reference proteome</keyword>
<protein>
    <submittedName>
        <fullName evidence="2">Uncharacterized protein</fullName>
    </submittedName>
</protein>
<dbReference type="AlphaFoldDB" id="A0A5C6B001"/>
<dbReference type="EMBL" id="SJPN01000003">
    <property type="protein sequence ID" value="TWU04891.1"/>
    <property type="molecule type" value="Genomic_DNA"/>
</dbReference>
<organism evidence="2 3">
    <name type="scientific">Stieleria varia</name>
    <dbReference type="NCBI Taxonomy" id="2528005"/>
    <lineage>
        <taxon>Bacteria</taxon>
        <taxon>Pseudomonadati</taxon>
        <taxon>Planctomycetota</taxon>
        <taxon>Planctomycetia</taxon>
        <taxon>Pirellulales</taxon>
        <taxon>Pirellulaceae</taxon>
        <taxon>Stieleria</taxon>
    </lineage>
</organism>
<comment type="caution">
    <text evidence="2">The sequence shown here is derived from an EMBL/GenBank/DDBJ whole genome shotgun (WGS) entry which is preliminary data.</text>
</comment>